<feature type="non-terminal residue" evidence="1">
    <location>
        <position position="1"/>
    </location>
</feature>
<organism evidence="1 2">
    <name type="scientific">Puccinia sorghi</name>
    <dbReference type="NCBI Taxonomy" id="27349"/>
    <lineage>
        <taxon>Eukaryota</taxon>
        <taxon>Fungi</taxon>
        <taxon>Dikarya</taxon>
        <taxon>Basidiomycota</taxon>
        <taxon>Pucciniomycotina</taxon>
        <taxon>Pucciniomycetes</taxon>
        <taxon>Pucciniales</taxon>
        <taxon>Pucciniaceae</taxon>
        <taxon>Puccinia</taxon>
    </lineage>
</organism>
<comment type="caution">
    <text evidence="1">The sequence shown here is derived from an EMBL/GenBank/DDBJ whole genome shotgun (WGS) entry which is preliminary data.</text>
</comment>
<dbReference type="OrthoDB" id="2513953at2759"/>
<accession>A0A0L6VST3</accession>
<reference evidence="1 2" key="1">
    <citation type="submission" date="2015-08" db="EMBL/GenBank/DDBJ databases">
        <title>Next Generation Sequencing and Analysis of the Genome of Puccinia sorghi L Schw, the Causal Agent of Maize Common Rust.</title>
        <authorList>
            <person name="Rochi L."/>
            <person name="Burguener G."/>
            <person name="Darino M."/>
            <person name="Turjanski A."/>
            <person name="Kreff E."/>
            <person name="Dieguez M.J."/>
            <person name="Sacco F."/>
        </authorList>
    </citation>
    <scope>NUCLEOTIDE SEQUENCE [LARGE SCALE GENOMIC DNA]</scope>
    <source>
        <strain evidence="1 2">RO10H11247</strain>
    </source>
</reference>
<evidence type="ECO:0000313" key="2">
    <source>
        <dbReference type="Proteomes" id="UP000037035"/>
    </source>
</evidence>
<proteinExistence type="predicted"/>
<dbReference type="AlphaFoldDB" id="A0A0L6VST3"/>
<evidence type="ECO:0000313" key="1">
    <source>
        <dbReference type="EMBL" id="KNZ63761.1"/>
    </source>
</evidence>
<dbReference type="Proteomes" id="UP000037035">
    <property type="component" value="Unassembled WGS sequence"/>
</dbReference>
<keyword evidence="2" id="KW-1185">Reference proteome</keyword>
<dbReference type="EMBL" id="LAVV01001162">
    <property type="protein sequence ID" value="KNZ63761.1"/>
    <property type="molecule type" value="Genomic_DNA"/>
</dbReference>
<protein>
    <submittedName>
        <fullName evidence="1">Uncharacterized protein</fullName>
    </submittedName>
</protein>
<sequence>SQSFFFSSLRILQGKYPKIGRYQLPALVDENESPSMSQRTREIHLGSPTALSGSASENVNKKHAETVNILMNYMSKTAFKAVVTPDNEERSSMAEVHEIRVPRIPERFHCQYA</sequence>
<name>A0A0L6VST3_9BASI</name>
<dbReference type="VEuPathDB" id="FungiDB:VP01_11046g1"/>
<gene>
    <name evidence="1" type="ORF">VP01_11046g1</name>
</gene>